<comment type="caution">
    <text evidence="3">The sequence shown here is derived from an EMBL/GenBank/DDBJ whole genome shotgun (WGS) entry which is preliminary data.</text>
</comment>
<dbReference type="InterPro" id="IPR000644">
    <property type="entry name" value="CBS_dom"/>
</dbReference>
<dbReference type="InterPro" id="IPR029044">
    <property type="entry name" value="Nucleotide-diphossugar_trans"/>
</dbReference>
<gene>
    <name evidence="3" type="ORF">GK047_22860</name>
</gene>
<organism evidence="3">
    <name type="scientific">Paenibacillus sp. SYP-B3998</name>
    <dbReference type="NCBI Taxonomy" id="2678564"/>
    <lineage>
        <taxon>Bacteria</taxon>
        <taxon>Bacillati</taxon>
        <taxon>Bacillota</taxon>
        <taxon>Bacilli</taxon>
        <taxon>Bacillales</taxon>
        <taxon>Paenibacillaceae</taxon>
        <taxon>Paenibacillus</taxon>
    </lineage>
</organism>
<dbReference type="PROSITE" id="PS51371">
    <property type="entry name" value="CBS"/>
    <property type="match status" value="1"/>
</dbReference>
<dbReference type="CDD" id="cd04607">
    <property type="entry name" value="CBS_pair_NTP_transferase_assoc"/>
    <property type="match status" value="1"/>
</dbReference>
<proteinExistence type="predicted"/>
<accession>A0A6G4A379</accession>
<name>A0A6G4A379_9BACL</name>
<dbReference type="SUPFAM" id="SSF53448">
    <property type="entry name" value="Nucleotide-diphospho-sugar transferases"/>
    <property type="match status" value="1"/>
</dbReference>
<dbReference type="RefSeq" id="WP_163952117.1">
    <property type="nucleotide sequence ID" value="NZ_JAAIKC010000011.1"/>
</dbReference>
<dbReference type="GO" id="GO:0016740">
    <property type="term" value="F:transferase activity"/>
    <property type="evidence" value="ECO:0007669"/>
    <property type="project" value="UniProtKB-KW"/>
</dbReference>
<dbReference type="InterPro" id="IPR050486">
    <property type="entry name" value="Mannose-1P_guanyltransferase"/>
</dbReference>
<feature type="domain" description="CBS" evidence="2">
    <location>
        <begin position="1"/>
        <end position="58"/>
    </location>
</feature>
<dbReference type="Gene3D" id="3.10.580.10">
    <property type="entry name" value="CBS-domain"/>
    <property type="match status" value="1"/>
</dbReference>
<dbReference type="PANTHER" id="PTHR22572">
    <property type="entry name" value="SUGAR-1-PHOSPHATE GUANYL TRANSFERASE"/>
    <property type="match status" value="1"/>
</dbReference>
<keyword evidence="1" id="KW-0129">CBS domain</keyword>
<dbReference type="InterPro" id="IPR046342">
    <property type="entry name" value="CBS_dom_sf"/>
</dbReference>
<dbReference type="EMBL" id="JAAIKC010000011">
    <property type="protein sequence ID" value="NEW08842.1"/>
    <property type="molecule type" value="Genomic_DNA"/>
</dbReference>
<keyword evidence="3" id="KW-0808">Transferase</keyword>
<dbReference type="Gene3D" id="3.90.550.10">
    <property type="entry name" value="Spore Coat Polysaccharide Biosynthesis Protein SpsA, Chain A"/>
    <property type="match status" value="1"/>
</dbReference>
<reference evidence="3" key="1">
    <citation type="submission" date="2020-02" db="EMBL/GenBank/DDBJ databases">
        <authorList>
            <person name="Shen X.-R."/>
            <person name="Zhang Y.-X."/>
        </authorList>
    </citation>
    <scope>NUCLEOTIDE SEQUENCE</scope>
    <source>
        <strain evidence="3">SYP-B3998</strain>
    </source>
</reference>
<dbReference type="Pfam" id="PF00483">
    <property type="entry name" value="NTP_transferase"/>
    <property type="match status" value="1"/>
</dbReference>
<dbReference type="CDD" id="cd06426">
    <property type="entry name" value="NTP_transferase_like_2"/>
    <property type="match status" value="1"/>
</dbReference>
<sequence>MTRWRDILIGPHVTIMQTMKLIDDTRLQFALVVDEDRRILGTVTDGDIRRGLLKGLSLDTSIHKVMNESPIYEKSGKKPFYYKEFMRKQKLKQLPIVNQERQIQDVLFADNVVQISQKENTVILMVGGLGTRLRPLTDHMPKPMLKVGDKPILESIINSFKGFGFTNFILSVNYKKDIIKDYFQDGTQLDVNISYIEETKRLGTAGALSLLVEKPDHPFFVMNGDLLTKINYEQLLSFHNETNSVATMCVREYEYQIPYGVLETENHRLLSIEEKPIHKSFVNAGIYVLNPDVLKLVPQNEFYDMPDLFKKMMSEQQEVSAFPLREYWLDIGRMDDYEKANFEFSGGFL</sequence>
<dbReference type="Pfam" id="PF00571">
    <property type="entry name" value="CBS"/>
    <property type="match status" value="1"/>
</dbReference>
<protein>
    <submittedName>
        <fullName evidence="3">NTP transferase domain-containing protein</fullName>
    </submittedName>
</protein>
<dbReference type="AlphaFoldDB" id="A0A6G4A379"/>
<evidence type="ECO:0000256" key="1">
    <source>
        <dbReference type="PROSITE-ProRule" id="PRU00703"/>
    </source>
</evidence>
<evidence type="ECO:0000313" key="3">
    <source>
        <dbReference type="EMBL" id="NEW08842.1"/>
    </source>
</evidence>
<dbReference type="InterPro" id="IPR005835">
    <property type="entry name" value="NTP_transferase_dom"/>
</dbReference>
<evidence type="ECO:0000259" key="2">
    <source>
        <dbReference type="PROSITE" id="PS51371"/>
    </source>
</evidence>